<dbReference type="GO" id="GO:0003677">
    <property type="term" value="F:DNA binding"/>
    <property type="evidence" value="ECO:0007669"/>
    <property type="project" value="InterPro"/>
</dbReference>
<dbReference type="SMART" id="SM00530">
    <property type="entry name" value="HTH_XRE"/>
    <property type="match status" value="1"/>
</dbReference>
<comment type="caution">
    <text evidence="2">The sequence shown here is derived from an EMBL/GenBank/DDBJ whole genome shotgun (WGS) entry which is preliminary data.</text>
</comment>
<evidence type="ECO:0000313" key="2">
    <source>
        <dbReference type="EMBL" id="KJY62432.1"/>
    </source>
</evidence>
<dbReference type="Gene3D" id="1.10.260.40">
    <property type="entry name" value="lambda repressor-like DNA-binding domains"/>
    <property type="match status" value="1"/>
</dbReference>
<feature type="domain" description="HTH cro/C1-type" evidence="1">
    <location>
        <begin position="15"/>
        <end position="69"/>
    </location>
</feature>
<dbReference type="HOGENOM" id="CLU_066192_50_1_9"/>
<gene>
    <name evidence="2" type="ORF">JG30_06450</name>
</gene>
<evidence type="ECO:0000259" key="1">
    <source>
        <dbReference type="PROSITE" id="PS50943"/>
    </source>
</evidence>
<dbReference type="EMBL" id="JXJQ01000006">
    <property type="protein sequence ID" value="KJY62432.1"/>
    <property type="molecule type" value="Genomic_DNA"/>
</dbReference>
<protein>
    <submittedName>
        <fullName evidence="2">Cro/CI family transcriptional regulator</fullName>
    </submittedName>
</protein>
<dbReference type="PROSITE" id="PS50943">
    <property type="entry name" value="HTH_CROC1"/>
    <property type="match status" value="1"/>
</dbReference>
<dbReference type="CDD" id="cd00093">
    <property type="entry name" value="HTH_XRE"/>
    <property type="match status" value="1"/>
</dbReference>
<dbReference type="STRING" id="1218492.JG30_06450"/>
<dbReference type="RefSeq" id="WP_046316133.1">
    <property type="nucleotide sequence ID" value="NZ_JAMBJK010000026.1"/>
</dbReference>
<dbReference type="PATRIC" id="fig|1218492.5.peg.780"/>
<dbReference type="InterPro" id="IPR001387">
    <property type="entry name" value="Cro/C1-type_HTH"/>
</dbReference>
<evidence type="ECO:0000313" key="3">
    <source>
        <dbReference type="Proteomes" id="UP000033558"/>
    </source>
</evidence>
<reference evidence="2 3" key="1">
    <citation type="submission" date="2015-01" db="EMBL/GenBank/DDBJ databases">
        <title>Comparative genomics of the lactic acid bacteria isolated from the honey bee gut.</title>
        <authorList>
            <person name="Ellegaard K.M."/>
            <person name="Tamarit D."/>
            <person name="Javelind E."/>
            <person name="Olofsson T."/>
            <person name="Andersson S.G."/>
            <person name="Vasquez A."/>
        </authorList>
    </citation>
    <scope>NUCLEOTIDE SEQUENCE [LARGE SCALE GENOMIC DNA]</scope>
    <source>
        <strain evidence="2 3">Bin4</strain>
    </source>
</reference>
<dbReference type="Pfam" id="PF01381">
    <property type="entry name" value="HTH_3"/>
    <property type="match status" value="1"/>
</dbReference>
<dbReference type="AlphaFoldDB" id="A0A0F4LUK4"/>
<name>A0A0F4LUK4_9LACO</name>
<dbReference type="InterPro" id="IPR010982">
    <property type="entry name" value="Lambda_DNA-bd_dom_sf"/>
</dbReference>
<keyword evidence="3" id="KW-1185">Reference proteome</keyword>
<proteinExistence type="predicted"/>
<accession>A0A0F4LUK4</accession>
<dbReference type="SUPFAM" id="SSF47413">
    <property type="entry name" value="lambda repressor-like DNA-binding domains"/>
    <property type="match status" value="1"/>
</dbReference>
<sequence length="77" mass="9024">MEEKINHGDLFTERMYYYMRQKNLTLHRVSVLAGVTNSTLSNIVYRKSAPKLDTIYKVCNGLNVSVKDFFDFPPYNK</sequence>
<dbReference type="Proteomes" id="UP000033558">
    <property type="component" value="Unassembled WGS sequence"/>
</dbReference>
<organism evidence="2 3">
    <name type="scientific">Bombilactobacillus mellifer</name>
    <dbReference type="NCBI Taxonomy" id="1218492"/>
    <lineage>
        <taxon>Bacteria</taxon>
        <taxon>Bacillati</taxon>
        <taxon>Bacillota</taxon>
        <taxon>Bacilli</taxon>
        <taxon>Lactobacillales</taxon>
        <taxon>Lactobacillaceae</taxon>
        <taxon>Bombilactobacillus</taxon>
    </lineage>
</organism>